<keyword evidence="17" id="KW-0469">Meiosis</keyword>
<dbReference type="GO" id="GO:0016787">
    <property type="term" value="F:hydrolase activity"/>
    <property type="evidence" value="ECO:0007669"/>
    <property type="project" value="UniProtKB-KW"/>
</dbReference>
<dbReference type="GO" id="GO:0000722">
    <property type="term" value="P:telomere maintenance via recombination"/>
    <property type="evidence" value="ECO:0007669"/>
    <property type="project" value="UniProtKB-ARBA"/>
</dbReference>
<keyword evidence="12" id="KW-0067">ATP-binding</keyword>
<keyword evidence="15" id="KW-0234">DNA repair</keyword>
<evidence type="ECO:0000256" key="12">
    <source>
        <dbReference type="ARBA" id="ARBA00022840"/>
    </source>
</evidence>
<dbReference type="GO" id="GO:0003691">
    <property type="term" value="F:double-stranded telomeric DNA binding"/>
    <property type="evidence" value="ECO:0007669"/>
    <property type="project" value="TreeGrafter"/>
</dbReference>
<evidence type="ECO:0000256" key="15">
    <source>
        <dbReference type="ARBA" id="ARBA00023204"/>
    </source>
</evidence>
<protein>
    <recommendedName>
        <fullName evidence="5">DNA repair protein RAD50</fullName>
    </recommendedName>
</protein>
<proteinExistence type="inferred from homology"/>
<keyword evidence="10" id="KW-0378">Hydrolase</keyword>
<comment type="cofactor">
    <cofactor evidence="1">
        <name>Zn(2+)</name>
        <dbReference type="ChEBI" id="CHEBI:29105"/>
    </cofactor>
</comment>
<dbReference type="SMR" id="A0A482XP67"/>
<dbReference type="Proteomes" id="UP000291343">
    <property type="component" value="Unassembled WGS sequence"/>
</dbReference>
<keyword evidence="11" id="KW-0862">Zinc</keyword>
<evidence type="ECO:0000256" key="7">
    <source>
        <dbReference type="ARBA" id="ARBA00022723"/>
    </source>
</evidence>
<dbReference type="Gene3D" id="3.40.50.300">
    <property type="entry name" value="P-loop containing nucleotide triphosphate hydrolases"/>
    <property type="match status" value="1"/>
</dbReference>
<evidence type="ECO:0000256" key="5">
    <source>
        <dbReference type="ARBA" id="ARBA00017893"/>
    </source>
</evidence>
<dbReference type="GO" id="GO:0070192">
    <property type="term" value="P:chromosome organization involved in meiotic cell cycle"/>
    <property type="evidence" value="ECO:0007669"/>
    <property type="project" value="TreeGrafter"/>
</dbReference>
<keyword evidence="9" id="KW-0227">DNA damage</keyword>
<evidence type="ECO:0000256" key="16">
    <source>
        <dbReference type="ARBA" id="ARBA00023242"/>
    </source>
</evidence>
<gene>
    <name evidence="20" type="ORF">LSTR_LSTR005997</name>
</gene>
<evidence type="ECO:0000256" key="11">
    <source>
        <dbReference type="ARBA" id="ARBA00022833"/>
    </source>
</evidence>
<dbReference type="InParanoid" id="A0A482XP67"/>
<dbReference type="STRING" id="195883.A0A482XP67"/>
<accession>A0A482XP67</accession>
<evidence type="ECO:0000256" key="3">
    <source>
        <dbReference type="ARBA" id="ARBA00004286"/>
    </source>
</evidence>
<evidence type="ECO:0000256" key="13">
    <source>
        <dbReference type="ARBA" id="ARBA00022842"/>
    </source>
</evidence>
<sequence length="350" mass="41135">MENNKLKSIEQQNVDVQKLNSKVLQYERQKINLQLEEIESEITQLTRTIDSRAQSRARHRDLNDNKNLRKKRKEALELETKLENVQTSIGDLDLDEIIRESSELEQKYEILKEKKNQAFGTKREIETKIKELKADLAKPQFKNAMKDYKEKFIDFKVQEGVIQDLGAYYLAMDWALKKTHTERMKTINVIIRELWRKIYVGNDIDFIEIKTSEEETKDADKRRVFNYRVVQVKNGVELDMRGRCSAGQKILASIIIRLALAETFSTNCGVITLDEPTTNLDRDNVISLCNALINLVSSRATQKNFQLIIITHDEDFINRLTREEKVRCFWRVYRDNKGLSKIMKCNPNQW</sequence>
<evidence type="ECO:0000313" key="21">
    <source>
        <dbReference type="Proteomes" id="UP000291343"/>
    </source>
</evidence>
<evidence type="ECO:0000256" key="18">
    <source>
        <dbReference type="ARBA" id="ARBA00049360"/>
    </source>
</evidence>
<keyword evidence="6" id="KW-0158">Chromosome</keyword>
<keyword evidence="13" id="KW-0460">Magnesium</keyword>
<comment type="subcellular location">
    <subcellularLocation>
        <location evidence="3">Chromosome</location>
    </subcellularLocation>
    <subcellularLocation>
        <location evidence="2">Nucleus</location>
    </subcellularLocation>
</comment>
<evidence type="ECO:0000256" key="2">
    <source>
        <dbReference type="ARBA" id="ARBA00004123"/>
    </source>
</evidence>
<dbReference type="SUPFAM" id="SSF52540">
    <property type="entry name" value="P-loop containing nucleoside triphosphate hydrolases"/>
    <property type="match status" value="1"/>
</dbReference>
<evidence type="ECO:0000313" key="20">
    <source>
        <dbReference type="EMBL" id="RZF47733.1"/>
    </source>
</evidence>
<dbReference type="GO" id="GO:0007004">
    <property type="term" value="P:telomere maintenance via telomerase"/>
    <property type="evidence" value="ECO:0007669"/>
    <property type="project" value="TreeGrafter"/>
</dbReference>
<dbReference type="GO" id="GO:0046872">
    <property type="term" value="F:metal ion binding"/>
    <property type="evidence" value="ECO:0007669"/>
    <property type="project" value="UniProtKB-KW"/>
</dbReference>
<dbReference type="OrthoDB" id="18797at2759"/>
<evidence type="ECO:0000256" key="9">
    <source>
        <dbReference type="ARBA" id="ARBA00022763"/>
    </source>
</evidence>
<evidence type="ECO:0000256" key="6">
    <source>
        <dbReference type="ARBA" id="ARBA00022454"/>
    </source>
</evidence>
<dbReference type="PANTHER" id="PTHR18867">
    <property type="entry name" value="RAD50"/>
    <property type="match status" value="1"/>
</dbReference>
<dbReference type="GO" id="GO:0000794">
    <property type="term" value="C:condensed nuclear chromosome"/>
    <property type="evidence" value="ECO:0007669"/>
    <property type="project" value="TreeGrafter"/>
</dbReference>
<keyword evidence="14 19" id="KW-0175">Coiled coil</keyword>
<keyword evidence="21" id="KW-1185">Reference proteome</keyword>
<evidence type="ECO:0000256" key="1">
    <source>
        <dbReference type="ARBA" id="ARBA00001947"/>
    </source>
</evidence>
<evidence type="ECO:0000256" key="10">
    <source>
        <dbReference type="ARBA" id="ARBA00022801"/>
    </source>
</evidence>
<name>A0A482XP67_LAOST</name>
<dbReference type="Pfam" id="PF13558">
    <property type="entry name" value="SbcC_Walker_B"/>
    <property type="match status" value="1"/>
</dbReference>
<dbReference type="GO" id="GO:0043047">
    <property type="term" value="F:single-stranded telomeric DNA binding"/>
    <property type="evidence" value="ECO:0007669"/>
    <property type="project" value="TreeGrafter"/>
</dbReference>
<comment type="catalytic activity">
    <reaction evidence="18">
        <text>ATP + H2O = ADP + phosphate + H(+)</text>
        <dbReference type="Rhea" id="RHEA:13065"/>
        <dbReference type="ChEBI" id="CHEBI:15377"/>
        <dbReference type="ChEBI" id="CHEBI:15378"/>
        <dbReference type="ChEBI" id="CHEBI:30616"/>
        <dbReference type="ChEBI" id="CHEBI:43474"/>
        <dbReference type="ChEBI" id="CHEBI:456216"/>
    </reaction>
</comment>
<evidence type="ECO:0000256" key="8">
    <source>
        <dbReference type="ARBA" id="ARBA00022741"/>
    </source>
</evidence>
<dbReference type="InterPro" id="IPR027417">
    <property type="entry name" value="P-loop_NTPase"/>
</dbReference>
<reference evidence="20 21" key="1">
    <citation type="journal article" date="2017" name="Gigascience">
        <title>Genome sequence of the small brown planthopper, Laodelphax striatellus.</title>
        <authorList>
            <person name="Zhu J."/>
            <person name="Jiang F."/>
            <person name="Wang X."/>
            <person name="Yang P."/>
            <person name="Bao Y."/>
            <person name="Zhao W."/>
            <person name="Wang W."/>
            <person name="Lu H."/>
            <person name="Wang Q."/>
            <person name="Cui N."/>
            <person name="Li J."/>
            <person name="Chen X."/>
            <person name="Luo L."/>
            <person name="Yu J."/>
            <person name="Kang L."/>
            <person name="Cui F."/>
        </authorList>
    </citation>
    <scope>NUCLEOTIDE SEQUENCE [LARGE SCALE GENOMIC DNA]</scope>
    <source>
        <strain evidence="20">Lst14</strain>
    </source>
</reference>
<dbReference type="GO" id="GO:0006302">
    <property type="term" value="P:double-strand break repair"/>
    <property type="evidence" value="ECO:0007669"/>
    <property type="project" value="UniProtKB-ARBA"/>
</dbReference>
<feature type="coiled-coil region" evidence="19">
    <location>
        <begin position="9"/>
        <end position="135"/>
    </location>
</feature>
<evidence type="ECO:0000256" key="19">
    <source>
        <dbReference type="SAM" id="Coils"/>
    </source>
</evidence>
<keyword evidence="7" id="KW-0479">Metal-binding</keyword>
<keyword evidence="8" id="KW-0547">Nucleotide-binding</keyword>
<dbReference type="GO" id="GO:0030870">
    <property type="term" value="C:Mre11 complex"/>
    <property type="evidence" value="ECO:0007669"/>
    <property type="project" value="UniProtKB-ARBA"/>
</dbReference>
<dbReference type="AlphaFoldDB" id="A0A482XP67"/>
<comment type="caution">
    <text evidence="20">The sequence shown here is derived from an EMBL/GenBank/DDBJ whole genome shotgun (WGS) entry which is preliminary data.</text>
</comment>
<dbReference type="EMBL" id="QKKF02003370">
    <property type="protein sequence ID" value="RZF47733.1"/>
    <property type="molecule type" value="Genomic_DNA"/>
</dbReference>
<dbReference type="GO" id="GO:0005524">
    <property type="term" value="F:ATP binding"/>
    <property type="evidence" value="ECO:0007669"/>
    <property type="project" value="UniProtKB-KW"/>
</dbReference>
<evidence type="ECO:0000256" key="4">
    <source>
        <dbReference type="ARBA" id="ARBA00009439"/>
    </source>
</evidence>
<evidence type="ECO:0000256" key="17">
    <source>
        <dbReference type="ARBA" id="ARBA00023254"/>
    </source>
</evidence>
<evidence type="ECO:0000256" key="14">
    <source>
        <dbReference type="ARBA" id="ARBA00023054"/>
    </source>
</evidence>
<dbReference type="GO" id="GO:0051880">
    <property type="term" value="F:G-quadruplex DNA binding"/>
    <property type="evidence" value="ECO:0007669"/>
    <property type="project" value="TreeGrafter"/>
</dbReference>
<dbReference type="PANTHER" id="PTHR18867:SF12">
    <property type="entry name" value="DNA REPAIR PROTEIN RAD50"/>
    <property type="match status" value="1"/>
</dbReference>
<keyword evidence="16" id="KW-0539">Nucleus</keyword>
<comment type="similarity">
    <text evidence="4">Belongs to the SMC family. RAD50 subfamily.</text>
</comment>
<organism evidence="20 21">
    <name type="scientific">Laodelphax striatellus</name>
    <name type="common">Small brown planthopper</name>
    <name type="synonym">Delphax striatella</name>
    <dbReference type="NCBI Taxonomy" id="195883"/>
    <lineage>
        <taxon>Eukaryota</taxon>
        <taxon>Metazoa</taxon>
        <taxon>Ecdysozoa</taxon>
        <taxon>Arthropoda</taxon>
        <taxon>Hexapoda</taxon>
        <taxon>Insecta</taxon>
        <taxon>Pterygota</taxon>
        <taxon>Neoptera</taxon>
        <taxon>Paraneoptera</taxon>
        <taxon>Hemiptera</taxon>
        <taxon>Auchenorrhyncha</taxon>
        <taxon>Fulgoroidea</taxon>
        <taxon>Delphacidae</taxon>
        <taxon>Criomorphinae</taxon>
        <taxon>Laodelphax</taxon>
    </lineage>
</organism>
<dbReference type="FunFam" id="3.40.50.300:FF:000593">
    <property type="entry name" value="DNA repair protein RAD50"/>
    <property type="match status" value="1"/>
</dbReference>